<proteinExistence type="predicted"/>
<gene>
    <name evidence="1" type="ORF">ALC62_06122</name>
</gene>
<evidence type="ECO:0000313" key="2">
    <source>
        <dbReference type="Proteomes" id="UP000078542"/>
    </source>
</evidence>
<dbReference type="EMBL" id="KQ977394">
    <property type="protein sequence ID" value="KYN03028.1"/>
    <property type="molecule type" value="Genomic_DNA"/>
</dbReference>
<dbReference type="AlphaFoldDB" id="A0A195CQK6"/>
<keyword evidence="2" id="KW-1185">Reference proteome</keyword>
<dbReference type="Proteomes" id="UP000078542">
    <property type="component" value="Unassembled WGS sequence"/>
</dbReference>
<protein>
    <submittedName>
        <fullName evidence="1">Uncharacterized protein</fullName>
    </submittedName>
</protein>
<organism evidence="1 2">
    <name type="scientific">Cyphomyrmex costatus</name>
    <dbReference type="NCBI Taxonomy" id="456900"/>
    <lineage>
        <taxon>Eukaryota</taxon>
        <taxon>Metazoa</taxon>
        <taxon>Ecdysozoa</taxon>
        <taxon>Arthropoda</taxon>
        <taxon>Hexapoda</taxon>
        <taxon>Insecta</taxon>
        <taxon>Pterygota</taxon>
        <taxon>Neoptera</taxon>
        <taxon>Endopterygota</taxon>
        <taxon>Hymenoptera</taxon>
        <taxon>Apocrita</taxon>
        <taxon>Aculeata</taxon>
        <taxon>Formicoidea</taxon>
        <taxon>Formicidae</taxon>
        <taxon>Myrmicinae</taxon>
        <taxon>Cyphomyrmex</taxon>
    </lineage>
</organism>
<accession>A0A195CQK6</accession>
<evidence type="ECO:0000313" key="1">
    <source>
        <dbReference type="EMBL" id="KYN03028.1"/>
    </source>
</evidence>
<name>A0A195CQK6_9HYME</name>
<sequence length="62" mass="7275">QHRMEKPVRVYKLRPCVIGACHRRQLPVRPFIVFVEKERGVGEEGKRSLGEDGGKARWIYRV</sequence>
<reference evidence="1 2" key="1">
    <citation type="submission" date="2016-03" db="EMBL/GenBank/DDBJ databases">
        <title>Cyphomyrmex costatus WGS genome.</title>
        <authorList>
            <person name="Nygaard S."/>
            <person name="Hu H."/>
            <person name="Boomsma J."/>
            <person name="Zhang G."/>
        </authorList>
    </citation>
    <scope>NUCLEOTIDE SEQUENCE [LARGE SCALE GENOMIC DNA]</scope>
    <source>
        <strain evidence="1">MS0001</strain>
        <tissue evidence="1">Whole body</tissue>
    </source>
</reference>
<feature type="non-terminal residue" evidence="1">
    <location>
        <position position="1"/>
    </location>
</feature>